<feature type="compositionally biased region" description="Low complexity" evidence="1">
    <location>
        <begin position="119"/>
        <end position="139"/>
    </location>
</feature>
<feature type="signal peptide" evidence="2">
    <location>
        <begin position="1"/>
        <end position="18"/>
    </location>
</feature>
<evidence type="ECO:0000256" key="1">
    <source>
        <dbReference type="SAM" id="MobiDB-lite"/>
    </source>
</evidence>
<dbReference type="AlphaFoldDB" id="A0AAD6XQD3"/>
<keyword evidence="4" id="KW-1185">Reference proteome</keyword>
<evidence type="ECO:0000313" key="3">
    <source>
        <dbReference type="EMBL" id="KAJ7095725.1"/>
    </source>
</evidence>
<feature type="compositionally biased region" description="Polar residues" evidence="1">
    <location>
        <begin position="109"/>
        <end position="118"/>
    </location>
</feature>
<dbReference type="Proteomes" id="UP001222325">
    <property type="component" value="Unassembled WGS sequence"/>
</dbReference>
<accession>A0AAD6XQD3</accession>
<sequence length="219" mass="22426">MFPLTFIGLFSLFSSILAAPLDTRTVYAPPITNPTADSVWKVGEVETVTWQVRSIMLGYLTPDSEHLSLTLASGFNLTDEKVNVTVPPVVSRTNYIVVLFGDSGNHSPEFTIQGTDGTSASSAATSSKSASRGASSAVAPTGGLSITPTRLPTSSSSGPPASALSSPSSVPGSSSSSLPTSVPAVTSPSPSPSPNAGWSTNRLLTYQALMAPAVLLLVL</sequence>
<feature type="compositionally biased region" description="Low complexity" evidence="1">
    <location>
        <begin position="151"/>
        <end position="188"/>
    </location>
</feature>
<name>A0AAD6XQD3_9AGAR</name>
<organism evidence="3 4">
    <name type="scientific">Mycena belliarum</name>
    <dbReference type="NCBI Taxonomy" id="1033014"/>
    <lineage>
        <taxon>Eukaryota</taxon>
        <taxon>Fungi</taxon>
        <taxon>Dikarya</taxon>
        <taxon>Basidiomycota</taxon>
        <taxon>Agaricomycotina</taxon>
        <taxon>Agaricomycetes</taxon>
        <taxon>Agaricomycetidae</taxon>
        <taxon>Agaricales</taxon>
        <taxon>Marasmiineae</taxon>
        <taxon>Mycenaceae</taxon>
        <taxon>Mycena</taxon>
    </lineage>
</organism>
<evidence type="ECO:0000313" key="4">
    <source>
        <dbReference type="Proteomes" id="UP001222325"/>
    </source>
</evidence>
<evidence type="ECO:0000256" key="2">
    <source>
        <dbReference type="SAM" id="SignalP"/>
    </source>
</evidence>
<comment type="caution">
    <text evidence="3">The sequence shown here is derived from an EMBL/GenBank/DDBJ whole genome shotgun (WGS) entry which is preliminary data.</text>
</comment>
<gene>
    <name evidence="3" type="ORF">B0H15DRAFT_964404</name>
</gene>
<evidence type="ECO:0008006" key="5">
    <source>
        <dbReference type="Google" id="ProtNLM"/>
    </source>
</evidence>
<feature type="region of interest" description="Disordered" evidence="1">
    <location>
        <begin position="109"/>
        <end position="196"/>
    </location>
</feature>
<dbReference type="EMBL" id="JARJCN010000012">
    <property type="protein sequence ID" value="KAJ7095725.1"/>
    <property type="molecule type" value="Genomic_DNA"/>
</dbReference>
<protein>
    <recommendedName>
        <fullName evidence="5">Ser-Thr-rich glycosyl-phosphatidyl-inositol-anchored membrane family-domain-containing protein</fullName>
    </recommendedName>
</protein>
<keyword evidence="2" id="KW-0732">Signal</keyword>
<reference evidence="3" key="1">
    <citation type="submission" date="2023-03" db="EMBL/GenBank/DDBJ databases">
        <title>Massive genome expansion in bonnet fungi (Mycena s.s.) driven by repeated elements and novel gene families across ecological guilds.</title>
        <authorList>
            <consortium name="Lawrence Berkeley National Laboratory"/>
            <person name="Harder C.B."/>
            <person name="Miyauchi S."/>
            <person name="Viragh M."/>
            <person name="Kuo A."/>
            <person name="Thoen E."/>
            <person name="Andreopoulos B."/>
            <person name="Lu D."/>
            <person name="Skrede I."/>
            <person name="Drula E."/>
            <person name="Henrissat B."/>
            <person name="Morin E."/>
            <person name="Kohler A."/>
            <person name="Barry K."/>
            <person name="LaButti K."/>
            <person name="Morin E."/>
            <person name="Salamov A."/>
            <person name="Lipzen A."/>
            <person name="Mereny Z."/>
            <person name="Hegedus B."/>
            <person name="Baldrian P."/>
            <person name="Stursova M."/>
            <person name="Weitz H."/>
            <person name="Taylor A."/>
            <person name="Grigoriev I.V."/>
            <person name="Nagy L.G."/>
            <person name="Martin F."/>
            <person name="Kauserud H."/>
        </authorList>
    </citation>
    <scope>NUCLEOTIDE SEQUENCE</scope>
    <source>
        <strain evidence="3">CBHHK173m</strain>
    </source>
</reference>
<proteinExistence type="predicted"/>
<feature type="chain" id="PRO_5042123669" description="Ser-Thr-rich glycosyl-phosphatidyl-inositol-anchored membrane family-domain-containing protein" evidence="2">
    <location>
        <begin position="19"/>
        <end position="219"/>
    </location>
</feature>